<dbReference type="InterPro" id="IPR001096">
    <property type="entry name" value="Peptidase_C13"/>
</dbReference>
<evidence type="ECO:0000256" key="5">
    <source>
        <dbReference type="SAM" id="SignalP"/>
    </source>
</evidence>
<proteinExistence type="inferred from homology"/>
<evidence type="ECO:0000313" key="6">
    <source>
        <dbReference type="EMBL" id="KAL0471684.1"/>
    </source>
</evidence>
<sequence length="401" mass="45031">MKLSNILRLPALLGAMLLGTAAVVEAEHTSNWAVLVCTSRFWFNYRHLANVLSIYRTVKRLGIPDSQIILMLPDDMACNPRNAFPGTVYSNADRAVDLYGDNIEVDYRGYEVTVENFIRLLTDRVGDEMPRSKRLLTDDRSNILVYMTGHGGNEFLKFQDAEEIGAFDLADAFEQMWEKKRYHEILFMIDTCQANTMYSKLYSPNIIATGSSELDQSSYSHHADNDIGVAVIDRYTYYNLEFLENEVKDTSSKKTVGDLFDSYTYEKIHSNAGVRYDLFPGGAEAARSRLVTDFFGNVQNVEVDGSKNTTLEEDLLALSKTIAALRERAGEEEAISAGKGNATRNETKKKTKNETLLTHKSQFAKPLTNDDWLVKKLSALGAVVGCAVLWQMGSWLESAQK</sequence>
<dbReference type="PRINTS" id="PR00776">
    <property type="entry name" value="HEMOGLOBNASE"/>
</dbReference>
<organism evidence="6 7">
    <name type="scientific">Neurospora intermedia</name>
    <dbReference type="NCBI Taxonomy" id="5142"/>
    <lineage>
        <taxon>Eukaryota</taxon>
        <taxon>Fungi</taxon>
        <taxon>Dikarya</taxon>
        <taxon>Ascomycota</taxon>
        <taxon>Pezizomycotina</taxon>
        <taxon>Sordariomycetes</taxon>
        <taxon>Sordariomycetidae</taxon>
        <taxon>Sordariales</taxon>
        <taxon>Sordariaceae</taxon>
        <taxon>Neurospora</taxon>
    </lineage>
</organism>
<dbReference type="Gene3D" id="3.40.50.1460">
    <property type="match status" value="1"/>
</dbReference>
<dbReference type="EMBL" id="JAVLET010000003">
    <property type="protein sequence ID" value="KAL0471684.1"/>
    <property type="molecule type" value="Genomic_DNA"/>
</dbReference>
<reference evidence="6 7" key="1">
    <citation type="submission" date="2023-09" db="EMBL/GenBank/DDBJ databases">
        <title>Multi-omics analysis of a traditional fermented food reveals byproduct-associated fungal strains for waste-to-food upcycling.</title>
        <authorList>
            <consortium name="Lawrence Berkeley National Laboratory"/>
            <person name="Rekdal V.M."/>
            <person name="Villalobos-Escobedo J.M."/>
            <person name="Rodriguez-Valeron N."/>
            <person name="Garcia M.O."/>
            <person name="Vasquez D.P."/>
            <person name="Damayanti I."/>
            <person name="Sorensen P.M."/>
            <person name="Baidoo E.E."/>
            <person name="De Carvalho A.C."/>
            <person name="Riley R."/>
            <person name="Lipzen A."/>
            <person name="He G."/>
            <person name="Yan M."/>
            <person name="Haridas S."/>
            <person name="Daum C."/>
            <person name="Yoshinaga Y."/>
            <person name="Ng V."/>
            <person name="Grigoriev I.V."/>
            <person name="Munk R."/>
            <person name="Nuraida L."/>
            <person name="Wijaya C.H."/>
            <person name="Morales P.-C."/>
            <person name="Keasling J.D."/>
        </authorList>
    </citation>
    <scope>NUCLEOTIDE SEQUENCE [LARGE SCALE GENOMIC DNA]</scope>
    <source>
        <strain evidence="6 7">FGSC 2613</strain>
    </source>
</reference>
<comment type="similarity">
    <text evidence="2">Belongs to the peptidase C13 family.</text>
</comment>
<keyword evidence="7" id="KW-1185">Reference proteome</keyword>
<protein>
    <submittedName>
        <fullName evidence="6">GPI-anchor transamidase</fullName>
    </submittedName>
</protein>
<comment type="caution">
    <text evidence="6">The sequence shown here is derived from an EMBL/GenBank/DDBJ whole genome shotgun (WGS) entry which is preliminary data.</text>
</comment>
<feature type="chain" id="PRO_5047130260" evidence="5">
    <location>
        <begin position="27"/>
        <end position="401"/>
    </location>
</feature>
<evidence type="ECO:0000256" key="3">
    <source>
        <dbReference type="ARBA" id="ARBA00022502"/>
    </source>
</evidence>
<dbReference type="PIRSF" id="PIRSF019663">
    <property type="entry name" value="Legumain"/>
    <property type="match status" value="1"/>
</dbReference>
<comment type="pathway">
    <text evidence="1">Glycolipid biosynthesis; glycosylphosphatidylinositol-anchor biosynthesis.</text>
</comment>
<dbReference type="InterPro" id="IPR028361">
    <property type="entry name" value="GPI_transamidase"/>
</dbReference>
<evidence type="ECO:0000256" key="1">
    <source>
        <dbReference type="ARBA" id="ARBA00004687"/>
    </source>
</evidence>
<evidence type="ECO:0000256" key="4">
    <source>
        <dbReference type="ARBA" id="ARBA00022729"/>
    </source>
</evidence>
<name>A0ABR3DG79_NEUIN</name>
<dbReference type="Pfam" id="PF01650">
    <property type="entry name" value="Peptidase_C13"/>
    <property type="match status" value="1"/>
</dbReference>
<feature type="signal peptide" evidence="5">
    <location>
        <begin position="1"/>
        <end position="26"/>
    </location>
</feature>
<evidence type="ECO:0000256" key="2">
    <source>
        <dbReference type="ARBA" id="ARBA00009941"/>
    </source>
</evidence>
<evidence type="ECO:0000313" key="7">
    <source>
        <dbReference type="Proteomes" id="UP001451303"/>
    </source>
</evidence>
<keyword evidence="3" id="KW-0337">GPI-anchor biosynthesis</keyword>
<dbReference type="Proteomes" id="UP001451303">
    <property type="component" value="Unassembled WGS sequence"/>
</dbReference>
<keyword evidence="4 5" id="KW-0732">Signal</keyword>
<dbReference type="PANTHER" id="PTHR48067:SF1">
    <property type="entry name" value="GPI-ANCHOR TRANSAMIDASE"/>
    <property type="match status" value="1"/>
</dbReference>
<gene>
    <name evidence="6" type="ORF">QR685DRAFT_438914</name>
</gene>
<dbReference type="PANTHER" id="PTHR48067">
    <property type="entry name" value="GPI-ANCHOR TRANSAMIDASE"/>
    <property type="match status" value="1"/>
</dbReference>
<dbReference type="PIRSF" id="PIRSF500138">
    <property type="entry name" value="GPI8"/>
    <property type="match status" value="1"/>
</dbReference>
<accession>A0ABR3DG79</accession>